<dbReference type="HOGENOM" id="CLU_2924215_0_0_1"/>
<protein>
    <submittedName>
        <fullName evidence="1">Uncharacterized protein</fullName>
    </submittedName>
</protein>
<accession>A0A0C9VQV9</accession>
<gene>
    <name evidence="1" type="ORF">M422DRAFT_256370</name>
</gene>
<organism evidence="1 2">
    <name type="scientific">Sphaerobolus stellatus (strain SS14)</name>
    <dbReference type="NCBI Taxonomy" id="990650"/>
    <lineage>
        <taxon>Eukaryota</taxon>
        <taxon>Fungi</taxon>
        <taxon>Dikarya</taxon>
        <taxon>Basidiomycota</taxon>
        <taxon>Agaricomycotina</taxon>
        <taxon>Agaricomycetes</taxon>
        <taxon>Phallomycetidae</taxon>
        <taxon>Geastrales</taxon>
        <taxon>Sphaerobolaceae</taxon>
        <taxon>Sphaerobolus</taxon>
    </lineage>
</organism>
<name>A0A0C9VQV9_SPHS4</name>
<dbReference type="EMBL" id="KN837142">
    <property type="protein sequence ID" value="KIJ40675.1"/>
    <property type="molecule type" value="Genomic_DNA"/>
</dbReference>
<evidence type="ECO:0000313" key="1">
    <source>
        <dbReference type="EMBL" id="KIJ40675.1"/>
    </source>
</evidence>
<dbReference type="Proteomes" id="UP000054279">
    <property type="component" value="Unassembled WGS sequence"/>
</dbReference>
<keyword evidence="2" id="KW-1185">Reference proteome</keyword>
<reference evidence="1 2" key="1">
    <citation type="submission" date="2014-06" db="EMBL/GenBank/DDBJ databases">
        <title>Evolutionary Origins and Diversification of the Mycorrhizal Mutualists.</title>
        <authorList>
            <consortium name="DOE Joint Genome Institute"/>
            <consortium name="Mycorrhizal Genomics Consortium"/>
            <person name="Kohler A."/>
            <person name="Kuo A."/>
            <person name="Nagy L.G."/>
            <person name="Floudas D."/>
            <person name="Copeland A."/>
            <person name="Barry K.W."/>
            <person name="Cichocki N."/>
            <person name="Veneault-Fourrey C."/>
            <person name="LaButti K."/>
            <person name="Lindquist E.A."/>
            <person name="Lipzen A."/>
            <person name="Lundell T."/>
            <person name="Morin E."/>
            <person name="Murat C."/>
            <person name="Riley R."/>
            <person name="Ohm R."/>
            <person name="Sun H."/>
            <person name="Tunlid A."/>
            <person name="Henrissat B."/>
            <person name="Grigoriev I.V."/>
            <person name="Hibbett D.S."/>
            <person name="Martin F."/>
        </authorList>
    </citation>
    <scope>NUCLEOTIDE SEQUENCE [LARGE SCALE GENOMIC DNA]</scope>
    <source>
        <strain evidence="1 2">SS14</strain>
    </source>
</reference>
<proteinExistence type="predicted"/>
<evidence type="ECO:0000313" key="2">
    <source>
        <dbReference type="Proteomes" id="UP000054279"/>
    </source>
</evidence>
<dbReference type="AlphaFoldDB" id="A0A0C9VQV9"/>
<sequence length="61" mass="6958">MALDLEMKQQNLCVNIERHTNLTTSQKSSIDEACQKVRKVLDAWFDSLHDFLPADAIQEAP</sequence>